<dbReference type="AlphaFoldDB" id="A0A8S1Q1X3"/>
<evidence type="ECO:0000313" key="1">
    <source>
        <dbReference type="EMBL" id="CAD8109162.1"/>
    </source>
</evidence>
<keyword evidence="2" id="KW-1185">Reference proteome</keyword>
<evidence type="ECO:0000313" key="2">
    <source>
        <dbReference type="Proteomes" id="UP000688137"/>
    </source>
</evidence>
<protein>
    <submittedName>
        <fullName evidence="1">Uncharacterized protein</fullName>
    </submittedName>
</protein>
<sequence length="130" mass="15357">MYRGQSMSNYQCIFQIVVAVGLMNVNQKEIQKIGSWIELSIRSNDDSQITYVDEYFFGKNFVNEIFTQVLSFLMDKQTDVNIQQISVMKNYMMKIVKGISFKVNQWIEQSEGFQEISRLQSKDLQKWQEV</sequence>
<comment type="caution">
    <text evidence="1">The sequence shown here is derived from an EMBL/GenBank/DDBJ whole genome shotgun (WGS) entry which is preliminary data.</text>
</comment>
<dbReference type="EMBL" id="CAJJDM010000144">
    <property type="protein sequence ID" value="CAD8109162.1"/>
    <property type="molecule type" value="Genomic_DNA"/>
</dbReference>
<accession>A0A8S1Q1X3</accession>
<dbReference type="Proteomes" id="UP000688137">
    <property type="component" value="Unassembled WGS sequence"/>
</dbReference>
<proteinExistence type="predicted"/>
<name>A0A8S1Q1X3_PARPR</name>
<reference evidence="1" key="1">
    <citation type="submission" date="2021-01" db="EMBL/GenBank/DDBJ databases">
        <authorList>
            <consortium name="Genoscope - CEA"/>
            <person name="William W."/>
        </authorList>
    </citation>
    <scope>NUCLEOTIDE SEQUENCE</scope>
</reference>
<gene>
    <name evidence="1" type="ORF">PPRIM_AZ9-3.1.T1400003</name>
</gene>
<organism evidence="1 2">
    <name type="scientific">Paramecium primaurelia</name>
    <dbReference type="NCBI Taxonomy" id="5886"/>
    <lineage>
        <taxon>Eukaryota</taxon>
        <taxon>Sar</taxon>
        <taxon>Alveolata</taxon>
        <taxon>Ciliophora</taxon>
        <taxon>Intramacronucleata</taxon>
        <taxon>Oligohymenophorea</taxon>
        <taxon>Peniculida</taxon>
        <taxon>Parameciidae</taxon>
        <taxon>Paramecium</taxon>
    </lineage>
</organism>